<dbReference type="EMBL" id="CAWUFR010000561">
    <property type="protein sequence ID" value="CAK6979243.1"/>
    <property type="molecule type" value="Genomic_DNA"/>
</dbReference>
<comment type="caution">
    <text evidence="2">The sequence shown here is derived from an EMBL/GenBank/DDBJ whole genome shotgun (WGS) entry which is preliminary data.</text>
</comment>
<dbReference type="Proteomes" id="UP001314229">
    <property type="component" value="Unassembled WGS sequence"/>
</dbReference>
<proteinExistence type="predicted"/>
<evidence type="ECO:0000313" key="3">
    <source>
        <dbReference type="Proteomes" id="UP001314229"/>
    </source>
</evidence>
<feature type="region of interest" description="Disordered" evidence="1">
    <location>
        <begin position="1"/>
        <end position="21"/>
    </location>
</feature>
<keyword evidence="3" id="KW-1185">Reference proteome</keyword>
<reference evidence="2 3" key="1">
    <citation type="submission" date="2024-01" db="EMBL/GenBank/DDBJ databases">
        <authorList>
            <person name="Alioto T."/>
            <person name="Alioto T."/>
            <person name="Gomez Garrido J."/>
        </authorList>
    </citation>
    <scope>NUCLEOTIDE SEQUENCE [LARGE SCALE GENOMIC DNA]</scope>
</reference>
<feature type="region of interest" description="Disordered" evidence="1">
    <location>
        <begin position="37"/>
        <end position="61"/>
    </location>
</feature>
<dbReference type="AlphaFoldDB" id="A0AAV1Q6U1"/>
<evidence type="ECO:0000256" key="1">
    <source>
        <dbReference type="SAM" id="MobiDB-lite"/>
    </source>
</evidence>
<evidence type="ECO:0000313" key="2">
    <source>
        <dbReference type="EMBL" id="CAK6979243.1"/>
    </source>
</evidence>
<feature type="compositionally biased region" description="Basic and acidic residues" evidence="1">
    <location>
        <begin position="38"/>
        <end position="61"/>
    </location>
</feature>
<sequence length="85" mass="10647">LERKQDYTDRKLQEEKQNREREVKDLKDQLYLKHKQWERKQTDTDRKLQEEKQNRQREVKDLKYQLDSKQKQVNVIIMKCLNEDG</sequence>
<feature type="non-terminal residue" evidence="2">
    <location>
        <position position="1"/>
    </location>
</feature>
<gene>
    <name evidence="2" type="ORF">FSCOSCO3_A019681</name>
</gene>
<name>A0AAV1Q6U1_SCOSC</name>
<organism evidence="2 3">
    <name type="scientific">Scomber scombrus</name>
    <name type="common">Atlantic mackerel</name>
    <name type="synonym">Scomber vernalis</name>
    <dbReference type="NCBI Taxonomy" id="13677"/>
    <lineage>
        <taxon>Eukaryota</taxon>
        <taxon>Metazoa</taxon>
        <taxon>Chordata</taxon>
        <taxon>Craniata</taxon>
        <taxon>Vertebrata</taxon>
        <taxon>Euteleostomi</taxon>
        <taxon>Actinopterygii</taxon>
        <taxon>Neopterygii</taxon>
        <taxon>Teleostei</taxon>
        <taxon>Neoteleostei</taxon>
        <taxon>Acanthomorphata</taxon>
        <taxon>Pelagiaria</taxon>
        <taxon>Scombriformes</taxon>
        <taxon>Scombridae</taxon>
        <taxon>Scomber</taxon>
    </lineage>
</organism>
<protein>
    <submittedName>
        <fullName evidence="2">Uncharacterized protein</fullName>
    </submittedName>
</protein>
<accession>A0AAV1Q6U1</accession>